<dbReference type="GeneID" id="61001493"/>
<feature type="transmembrane region" description="Helical" evidence="2">
    <location>
        <begin position="102"/>
        <end position="121"/>
    </location>
</feature>
<keyword evidence="4" id="KW-1185">Reference proteome</keyword>
<organism evidence="3 4">
    <name type="scientific">Campylobacter curvus (strain 525.92)</name>
    <dbReference type="NCBI Taxonomy" id="360105"/>
    <lineage>
        <taxon>Bacteria</taxon>
        <taxon>Pseudomonadati</taxon>
        <taxon>Campylobacterota</taxon>
        <taxon>Epsilonproteobacteria</taxon>
        <taxon>Campylobacterales</taxon>
        <taxon>Campylobacteraceae</taxon>
        <taxon>Campylobacter</taxon>
    </lineage>
</organism>
<name>A7GWB4_CAMC5</name>
<sequence>MNELEILKEIGIKEISRKTHIEPVFLQSIVDKDFAKLVRLNAKGYIKILQREYNIDLGWWLEEYEAFLSENKPDESKKTKINPKISSYTSDEIVTQRSGGSLGWLFWVVILALIAFGAYYFDIYKYAQSIPSFFNDENRSAVYSESSIVSEVKKNIIDTNITITQAGGERLSADKNASQSEREVTAPAEQNLSAPQLAAQDVKLDQNAGTQSSALEKLTTSISSKDTNASEVIGSADEALIIPKQKVWIGIINLENGQKISSDSNKNISINLKQRQLVVCGNGSIELKVGDKVSRFTPSRPARFLVENGEIKSISYDEFIALNKGKSW</sequence>
<proteinExistence type="predicted"/>
<dbReference type="GO" id="GO:0003677">
    <property type="term" value="F:DNA binding"/>
    <property type="evidence" value="ECO:0007669"/>
    <property type="project" value="InterPro"/>
</dbReference>
<dbReference type="AlphaFoldDB" id="A7GWB4"/>
<dbReference type="Gene3D" id="1.10.260.40">
    <property type="entry name" value="lambda repressor-like DNA-binding domains"/>
    <property type="match status" value="1"/>
</dbReference>
<dbReference type="KEGG" id="ccv:CCV52592_0831"/>
<accession>A7GWB4</accession>
<dbReference type="RefSeq" id="WP_009649505.1">
    <property type="nucleotide sequence ID" value="NC_009715.2"/>
</dbReference>
<keyword evidence="2" id="KW-0812">Transmembrane</keyword>
<dbReference type="Proteomes" id="UP000006380">
    <property type="component" value="Chromosome"/>
</dbReference>
<evidence type="ECO:0008006" key="5">
    <source>
        <dbReference type="Google" id="ProtNLM"/>
    </source>
</evidence>
<dbReference type="EMBL" id="CP000767">
    <property type="protein sequence ID" value="EAU01139.1"/>
    <property type="molecule type" value="Genomic_DNA"/>
</dbReference>
<evidence type="ECO:0000313" key="4">
    <source>
        <dbReference type="Proteomes" id="UP000006380"/>
    </source>
</evidence>
<evidence type="ECO:0000256" key="1">
    <source>
        <dbReference type="SAM" id="MobiDB-lite"/>
    </source>
</evidence>
<reference evidence="3" key="1">
    <citation type="submission" date="2016-07" db="EMBL/GenBank/DDBJ databases">
        <title>Comparative genomics of the Campylobacter concisus group.</title>
        <authorList>
            <person name="Miller W.G."/>
            <person name="Yee E."/>
            <person name="Chapman M.H."/>
            <person name="Huynh S."/>
            <person name="Bono J.L."/>
            <person name="On S.L.W."/>
            <person name="StLeger J."/>
            <person name="Foster G."/>
            <person name="Parker C.T."/>
        </authorList>
    </citation>
    <scope>NUCLEOTIDE SEQUENCE</scope>
    <source>
        <strain evidence="3">525.92</strain>
    </source>
</reference>
<gene>
    <name evidence="3" type="ORF">CCV52592_0831</name>
</gene>
<protein>
    <recommendedName>
        <fullName evidence="5">Phosphatidylglycerophosphate synthase</fullName>
    </recommendedName>
</protein>
<keyword evidence="2" id="KW-0472">Membrane</keyword>
<feature type="region of interest" description="Disordered" evidence="1">
    <location>
        <begin position="168"/>
        <end position="190"/>
    </location>
</feature>
<evidence type="ECO:0000256" key="2">
    <source>
        <dbReference type="SAM" id="Phobius"/>
    </source>
</evidence>
<keyword evidence="2" id="KW-1133">Transmembrane helix</keyword>
<evidence type="ECO:0000313" key="3">
    <source>
        <dbReference type="EMBL" id="EAU01139.1"/>
    </source>
</evidence>
<dbReference type="HOGENOM" id="CLU_073271_0_0_7"/>
<dbReference type="InterPro" id="IPR010982">
    <property type="entry name" value="Lambda_DNA-bd_dom_sf"/>
</dbReference>
<dbReference type="OrthoDB" id="5372824at2"/>
<dbReference type="STRING" id="360105.CCV52592_0831"/>